<dbReference type="PROSITE" id="PS00922">
    <property type="entry name" value="TRANSGLYCOSYLASE"/>
    <property type="match status" value="1"/>
</dbReference>
<dbReference type="RefSeq" id="WP_123608852.1">
    <property type="nucleotide sequence ID" value="NZ_RJVG01000003.1"/>
</dbReference>
<dbReference type="SUPFAM" id="SSF53955">
    <property type="entry name" value="Lysozyme-like"/>
    <property type="match status" value="1"/>
</dbReference>
<name>A0A3N1XS04_9FIRM</name>
<dbReference type="GO" id="GO:0000270">
    <property type="term" value="P:peptidoglycan metabolic process"/>
    <property type="evidence" value="ECO:0007669"/>
    <property type="project" value="InterPro"/>
</dbReference>
<evidence type="ECO:0000313" key="5">
    <source>
        <dbReference type="Proteomes" id="UP000273083"/>
    </source>
</evidence>
<evidence type="ECO:0000313" key="4">
    <source>
        <dbReference type="EMBL" id="ROR29415.1"/>
    </source>
</evidence>
<accession>A0A3N1XS04</accession>
<dbReference type="GO" id="GO:0016020">
    <property type="term" value="C:membrane"/>
    <property type="evidence" value="ECO:0007669"/>
    <property type="project" value="InterPro"/>
</dbReference>
<dbReference type="EMBL" id="RJVG01000003">
    <property type="protein sequence ID" value="ROR29415.1"/>
    <property type="molecule type" value="Genomic_DNA"/>
</dbReference>
<feature type="region of interest" description="Disordered" evidence="2">
    <location>
        <begin position="1"/>
        <end position="29"/>
    </location>
</feature>
<dbReference type="GO" id="GO:0008933">
    <property type="term" value="F:peptidoglycan lytic transglycosylase activity"/>
    <property type="evidence" value="ECO:0007669"/>
    <property type="project" value="InterPro"/>
</dbReference>
<dbReference type="InterPro" id="IPR023346">
    <property type="entry name" value="Lysozyme-like_dom_sf"/>
</dbReference>
<organism evidence="4 5">
    <name type="scientific">Mobilisporobacter senegalensis</name>
    <dbReference type="NCBI Taxonomy" id="1329262"/>
    <lineage>
        <taxon>Bacteria</taxon>
        <taxon>Bacillati</taxon>
        <taxon>Bacillota</taxon>
        <taxon>Clostridia</taxon>
        <taxon>Lachnospirales</taxon>
        <taxon>Lachnospiraceae</taxon>
        <taxon>Mobilisporobacter</taxon>
    </lineage>
</organism>
<dbReference type="CDD" id="cd00254">
    <property type="entry name" value="LT-like"/>
    <property type="match status" value="1"/>
</dbReference>
<evidence type="ECO:0000256" key="1">
    <source>
        <dbReference type="ARBA" id="ARBA00007734"/>
    </source>
</evidence>
<dbReference type="InterPro" id="IPR000189">
    <property type="entry name" value="Transglyc_AS"/>
</dbReference>
<sequence length="258" mass="28154">MSQVNGISNIEQQNMNGIKSTKKTSTGKSNFSSFLGETKSMDDIFDKAASKYNVPVNLIKAIGKAESNFNANAVSRSGAQGVMQLMPATAKELGVTNSFDAEQNIMGGTKYIAGLLKRYDGNTKLALAAYNAGSGNVAKYGGIPPFKETQNYVVKVTNYMGQNIDTNATVTTRPSNQSGSSQTEAPNLPPVTIIQEPVVMEDTDKKLDEIFSYPDYLKLLDMLLAEVNKNEEEQEESNYFASQQINYNVPVMNLLKNI</sequence>
<feature type="domain" description="Transglycosylase SLT" evidence="3">
    <location>
        <begin position="44"/>
        <end position="152"/>
    </location>
</feature>
<dbReference type="PANTHER" id="PTHR37423">
    <property type="entry name" value="SOLUBLE LYTIC MUREIN TRANSGLYCOSYLASE-RELATED"/>
    <property type="match status" value="1"/>
</dbReference>
<evidence type="ECO:0000256" key="2">
    <source>
        <dbReference type="SAM" id="MobiDB-lite"/>
    </source>
</evidence>
<protein>
    <submittedName>
        <fullName evidence="4">Transglycosylase-like protein with SLT domain</fullName>
    </submittedName>
</protein>
<reference evidence="4 5" key="1">
    <citation type="submission" date="2018-11" db="EMBL/GenBank/DDBJ databases">
        <title>Genomic Encyclopedia of Type Strains, Phase IV (KMG-IV): sequencing the most valuable type-strain genomes for metagenomic binning, comparative biology and taxonomic classification.</title>
        <authorList>
            <person name="Goeker M."/>
        </authorList>
    </citation>
    <scope>NUCLEOTIDE SEQUENCE [LARGE SCALE GENOMIC DNA]</scope>
    <source>
        <strain evidence="4 5">DSM 26537</strain>
    </source>
</reference>
<gene>
    <name evidence="4" type="ORF">EDD66_103353</name>
</gene>
<feature type="compositionally biased region" description="Polar residues" evidence="2">
    <location>
        <begin position="1"/>
        <end position="18"/>
    </location>
</feature>
<dbReference type="PANTHER" id="PTHR37423:SF2">
    <property type="entry name" value="MEMBRANE-BOUND LYTIC MUREIN TRANSGLYCOSYLASE C"/>
    <property type="match status" value="1"/>
</dbReference>
<dbReference type="InterPro" id="IPR008258">
    <property type="entry name" value="Transglycosylase_SLT_dom_1"/>
</dbReference>
<evidence type="ECO:0000259" key="3">
    <source>
        <dbReference type="Pfam" id="PF01464"/>
    </source>
</evidence>
<dbReference type="Gene3D" id="1.10.530.10">
    <property type="match status" value="1"/>
</dbReference>
<keyword evidence="5" id="KW-1185">Reference proteome</keyword>
<comment type="caution">
    <text evidence="4">The sequence shown here is derived from an EMBL/GenBank/DDBJ whole genome shotgun (WGS) entry which is preliminary data.</text>
</comment>
<dbReference type="Pfam" id="PF01464">
    <property type="entry name" value="SLT"/>
    <property type="match status" value="1"/>
</dbReference>
<proteinExistence type="inferred from homology"/>
<dbReference type="AlphaFoldDB" id="A0A3N1XS04"/>
<dbReference type="Proteomes" id="UP000273083">
    <property type="component" value="Unassembled WGS sequence"/>
</dbReference>
<dbReference type="OrthoDB" id="9815002at2"/>
<comment type="similarity">
    <text evidence="1">Belongs to the transglycosylase Slt family.</text>
</comment>